<feature type="signal peptide" evidence="2">
    <location>
        <begin position="1"/>
        <end position="27"/>
    </location>
</feature>
<dbReference type="Proteomes" id="UP000626026">
    <property type="component" value="Unassembled WGS sequence"/>
</dbReference>
<dbReference type="PANTHER" id="PTHR45648">
    <property type="entry name" value="GDSL LIPASE/ACYLHYDROLASE FAMILY PROTEIN (AFU_ORTHOLOGUE AFUA_4G14700)"/>
    <property type="match status" value="1"/>
</dbReference>
<dbReference type="RefSeq" id="WP_187786737.1">
    <property type="nucleotide sequence ID" value="NZ_JACTVA010000062.1"/>
</dbReference>
<dbReference type="SUPFAM" id="SSF52266">
    <property type="entry name" value="SGNH hydrolase"/>
    <property type="match status" value="1"/>
</dbReference>
<comment type="caution">
    <text evidence="3">The sequence shown here is derived from an EMBL/GenBank/DDBJ whole genome shotgun (WGS) entry which is preliminary data.</text>
</comment>
<dbReference type="InterPro" id="IPR051058">
    <property type="entry name" value="GDSL_Est/Lipase"/>
</dbReference>
<dbReference type="InterPro" id="IPR001087">
    <property type="entry name" value="GDSL"/>
</dbReference>
<reference evidence="3 4" key="1">
    <citation type="journal article" date="2013" name="Int. J. Syst. Evol. Microbiol.">
        <title>Roseomonas aerophila sp. nov., isolated from air.</title>
        <authorList>
            <person name="Kim S.J."/>
            <person name="Weon H.Y."/>
            <person name="Ahn J.H."/>
            <person name="Hong S.B."/>
            <person name="Seok S.J."/>
            <person name="Whang K.S."/>
            <person name="Kwon S.W."/>
        </authorList>
    </citation>
    <scope>NUCLEOTIDE SEQUENCE [LARGE SCALE GENOMIC DNA]</scope>
    <source>
        <strain evidence="3 4">NBRC 108923</strain>
    </source>
</reference>
<organism evidence="3 4">
    <name type="scientific">Teichococcus aerophilus</name>
    <dbReference type="NCBI Taxonomy" id="1224513"/>
    <lineage>
        <taxon>Bacteria</taxon>
        <taxon>Pseudomonadati</taxon>
        <taxon>Pseudomonadota</taxon>
        <taxon>Alphaproteobacteria</taxon>
        <taxon>Acetobacterales</taxon>
        <taxon>Roseomonadaceae</taxon>
        <taxon>Roseomonas</taxon>
    </lineage>
</organism>
<proteinExistence type="predicted"/>
<feature type="chain" id="PRO_5045675332" evidence="2">
    <location>
        <begin position="28"/>
        <end position="310"/>
    </location>
</feature>
<evidence type="ECO:0000256" key="2">
    <source>
        <dbReference type="SAM" id="SignalP"/>
    </source>
</evidence>
<dbReference type="GO" id="GO:0016787">
    <property type="term" value="F:hydrolase activity"/>
    <property type="evidence" value="ECO:0007669"/>
    <property type="project" value="UniProtKB-KW"/>
</dbReference>
<keyword evidence="2" id="KW-0732">Signal</keyword>
<evidence type="ECO:0000313" key="3">
    <source>
        <dbReference type="EMBL" id="MBC9209604.1"/>
    </source>
</evidence>
<dbReference type="CDD" id="cd01846">
    <property type="entry name" value="fatty_acyltransferase_like"/>
    <property type="match status" value="1"/>
</dbReference>
<dbReference type="Pfam" id="PF00657">
    <property type="entry name" value="Lipase_GDSL"/>
    <property type="match status" value="1"/>
</dbReference>
<dbReference type="Gene3D" id="3.40.50.1110">
    <property type="entry name" value="SGNH hydrolase"/>
    <property type="match status" value="1"/>
</dbReference>
<dbReference type="PANTHER" id="PTHR45648:SF22">
    <property type="entry name" value="GDSL LIPASE_ACYLHYDROLASE FAMILY PROTEIN (AFU_ORTHOLOGUE AFUA_4G14700)"/>
    <property type="match status" value="1"/>
</dbReference>
<protein>
    <submittedName>
        <fullName evidence="3">SGNH/GDSL hydrolase family protein</fullName>
    </submittedName>
</protein>
<sequence>MPLSTGTPRHAAWLLAGLMLLAAPVLAEPYVVFGDSLSDGGNNFVRRNGVPLPPYDQRSSDGPVWVEQLAVMMGQAAPGVSLRGGSNYAYGGAQSGSNALHPADGTDGTDQLAQFQQAHAAADPAALYIIWLGANDLGQIARVPEISPAAAEVVMTEARDNIIRLMRDLSARGARRFLVLTVPDRGLVPRYSKAGAAIAADATSRSAALNALILPAVQAEARRSGAELRVFDAFATYQAVVATPGRYGMTNATDICWQGDTRGSGTQCATPDTYFFWDPAHPTTAGHRILAEGAAVVLRAPPLVAGRPGE</sequence>
<keyword evidence="1 3" id="KW-0378">Hydrolase</keyword>
<accession>A0ABR7RTM9</accession>
<keyword evidence="4" id="KW-1185">Reference proteome</keyword>
<dbReference type="InterPro" id="IPR036514">
    <property type="entry name" value="SGNH_hydro_sf"/>
</dbReference>
<dbReference type="EMBL" id="JACTVA010000062">
    <property type="protein sequence ID" value="MBC9209604.1"/>
    <property type="molecule type" value="Genomic_DNA"/>
</dbReference>
<gene>
    <name evidence="3" type="ORF">IBL26_22360</name>
</gene>
<evidence type="ECO:0000313" key="4">
    <source>
        <dbReference type="Proteomes" id="UP000626026"/>
    </source>
</evidence>
<evidence type="ECO:0000256" key="1">
    <source>
        <dbReference type="ARBA" id="ARBA00022801"/>
    </source>
</evidence>
<name>A0ABR7RTM9_9PROT</name>